<evidence type="ECO:0000313" key="1">
    <source>
        <dbReference type="EMBL" id="SMQ58188.1"/>
    </source>
</evidence>
<comment type="caution">
    <text evidence="1">The sequence shown here is derived from an EMBL/GenBank/DDBJ whole genome shotgun (WGS) entry which is preliminary data.</text>
</comment>
<accession>A0ABY1R9L7</accession>
<reference evidence="1 2" key="1">
    <citation type="submission" date="2017-04" db="EMBL/GenBank/DDBJ databases">
        <authorList>
            <person name="Varghese N."/>
            <person name="Submissions S."/>
        </authorList>
    </citation>
    <scope>NUCLEOTIDE SEQUENCE [LARGE SCALE GENOMIC DNA]</scope>
    <source>
        <strain evidence="1 2">VKM Ac-1784</strain>
    </source>
</reference>
<gene>
    <name evidence="1" type="ORF">SAMN06295909_0119</name>
</gene>
<sequence length="84" mass="8855">MTGADNGKHNNVRQTAAQAARVFMVLNAARIGKVPTAVLEAAAAYEDAVYQEAVLGGSALTKATDELWDAFDALDFSALDLGRE</sequence>
<dbReference type="EMBL" id="FXWJ01000001">
    <property type="protein sequence ID" value="SMQ58188.1"/>
    <property type="molecule type" value="Genomic_DNA"/>
</dbReference>
<proteinExistence type="predicted"/>
<dbReference type="Proteomes" id="UP000194464">
    <property type="component" value="Unassembled WGS sequence"/>
</dbReference>
<organism evidence="1 2">
    <name type="scientific">Plantibacter elymi</name>
    <name type="common">nom. nud.</name>
    <dbReference type="NCBI Taxonomy" id="199708"/>
    <lineage>
        <taxon>Bacteria</taxon>
        <taxon>Bacillati</taxon>
        <taxon>Actinomycetota</taxon>
        <taxon>Actinomycetes</taxon>
        <taxon>Micrococcales</taxon>
        <taxon>Microbacteriaceae</taxon>
        <taxon>Plantibacter</taxon>
    </lineage>
</organism>
<protein>
    <submittedName>
        <fullName evidence="1">Uncharacterized protein</fullName>
    </submittedName>
</protein>
<dbReference type="RefSeq" id="WP_133059899.1">
    <property type="nucleotide sequence ID" value="NZ_FXWJ01000001.1"/>
</dbReference>
<keyword evidence="2" id="KW-1185">Reference proteome</keyword>
<name>A0ABY1R9L7_9MICO</name>
<evidence type="ECO:0000313" key="2">
    <source>
        <dbReference type="Proteomes" id="UP000194464"/>
    </source>
</evidence>